<feature type="domain" description="Thiamine pyrophosphate enzyme TPP-binding" evidence="5">
    <location>
        <begin position="392"/>
        <end position="538"/>
    </location>
</feature>
<evidence type="ECO:0000259" key="6">
    <source>
        <dbReference type="Pfam" id="PF02776"/>
    </source>
</evidence>
<dbReference type="InterPro" id="IPR000399">
    <property type="entry name" value="TPP-bd_CS"/>
</dbReference>
<dbReference type="SUPFAM" id="SSF52467">
    <property type="entry name" value="DHS-like NAD/FAD-binding domain"/>
    <property type="match status" value="1"/>
</dbReference>
<name>A0ABW3L1X4_9BACI</name>
<dbReference type="InterPro" id="IPR045229">
    <property type="entry name" value="TPP_enz"/>
</dbReference>
<evidence type="ECO:0000259" key="4">
    <source>
        <dbReference type="Pfam" id="PF00205"/>
    </source>
</evidence>
<dbReference type="InterPro" id="IPR029035">
    <property type="entry name" value="DHS-like_NAD/FAD-binding_dom"/>
</dbReference>
<dbReference type="InterPro" id="IPR012001">
    <property type="entry name" value="Thiamin_PyroP_enz_TPP-bd_dom"/>
</dbReference>
<feature type="domain" description="Thiamine pyrophosphate enzyme central" evidence="4">
    <location>
        <begin position="201"/>
        <end position="335"/>
    </location>
</feature>
<dbReference type="EMBL" id="JBHTKL010000005">
    <property type="protein sequence ID" value="MFD1019371.1"/>
    <property type="molecule type" value="Genomic_DNA"/>
</dbReference>
<gene>
    <name evidence="7" type="ORF">ACFQ2J_09330</name>
</gene>
<accession>A0ABW3L1X4</accession>
<evidence type="ECO:0000313" key="8">
    <source>
        <dbReference type="Proteomes" id="UP001596990"/>
    </source>
</evidence>
<dbReference type="Proteomes" id="UP001596990">
    <property type="component" value="Unassembled WGS sequence"/>
</dbReference>
<evidence type="ECO:0000259" key="5">
    <source>
        <dbReference type="Pfam" id="PF02775"/>
    </source>
</evidence>
<dbReference type="Pfam" id="PF02776">
    <property type="entry name" value="TPP_enzyme_N"/>
    <property type="match status" value="1"/>
</dbReference>
<feature type="domain" description="Thiamine pyrophosphate enzyme N-terminal TPP-binding" evidence="6">
    <location>
        <begin position="14"/>
        <end position="127"/>
    </location>
</feature>
<dbReference type="InterPro" id="IPR012000">
    <property type="entry name" value="Thiamin_PyroP_enz_cen_dom"/>
</dbReference>
<proteinExistence type="inferred from homology"/>
<evidence type="ECO:0000256" key="1">
    <source>
        <dbReference type="ARBA" id="ARBA00007812"/>
    </source>
</evidence>
<protein>
    <submittedName>
        <fullName evidence="7">Thiamine pyrophosphate-dependent enzyme</fullName>
    </submittedName>
</protein>
<dbReference type="Gene3D" id="3.40.50.1220">
    <property type="entry name" value="TPP-binding domain"/>
    <property type="match status" value="1"/>
</dbReference>
<dbReference type="Pfam" id="PF00205">
    <property type="entry name" value="TPP_enzyme_M"/>
    <property type="match status" value="1"/>
</dbReference>
<sequence length="561" mass="61335">MDQKMIVSDKTTLMTGARGIVECLKLEGVSKVFCVPGESYLPVMDAIHDEETITLMSARHESGAAFMAEGYAKATGKPGIVMATRGVGAANLSIGVHTAYQDSTPMVVFLGQVHSKFRGREGFQEVDLDRFFDPIAKWSVEISHADRVPELVQRALRIAQSGRPGPVIISLPEDMLKQVASMQFGLPMRKYCPVPSSRDMEEIKKVLQQADRPVVIAGGGIKSSKAEDALQHFAEKYSIPVAASFRRHDVLPNDHAAYAGHLGLGTDPLILNTVKEADVVLAIGSRLSEVTTQDYSLISPTQKLIHIDIAAETIGNVFNPAVGVVADAREALEALNRMEFTKDWGSWMLERRKVYEGASALEVEAAAAPLSNKQVMASLQRLLPSDAILTNDAGNFASWMHTFYQFTGDQAYIGPTSGAMGYGMPAALGAKIAFPDRPVISLSGDGGFMMTVQEIETAVRYRIPIISIVFNNQMYGTIRMHQEMHFPEKVIGTELGQVRFDQMAKSMGADGYLVQTIDEFDDVLAQALKHAKPTVIEVPMDPDQISVKRTIQDFRNNAVNT</sequence>
<dbReference type="CDD" id="cd07035">
    <property type="entry name" value="TPP_PYR_POX_like"/>
    <property type="match status" value="1"/>
</dbReference>
<dbReference type="Gene3D" id="3.40.50.970">
    <property type="match status" value="2"/>
</dbReference>
<organism evidence="7 8">
    <name type="scientific">Thalassobacillus hwangdonensis</name>
    <dbReference type="NCBI Taxonomy" id="546108"/>
    <lineage>
        <taxon>Bacteria</taxon>
        <taxon>Bacillati</taxon>
        <taxon>Bacillota</taxon>
        <taxon>Bacilli</taxon>
        <taxon>Bacillales</taxon>
        <taxon>Bacillaceae</taxon>
        <taxon>Thalassobacillus</taxon>
    </lineage>
</organism>
<keyword evidence="2 3" id="KW-0786">Thiamine pyrophosphate</keyword>
<dbReference type="InterPro" id="IPR029061">
    <property type="entry name" value="THDP-binding"/>
</dbReference>
<dbReference type="InterPro" id="IPR011766">
    <property type="entry name" value="TPP_enzyme_TPP-bd"/>
</dbReference>
<dbReference type="PROSITE" id="PS00187">
    <property type="entry name" value="TPP_ENZYMES"/>
    <property type="match status" value="1"/>
</dbReference>
<reference evidence="8" key="1">
    <citation type="journal article" date="2019" name="Int. J. Syst. Evol. Microbiol.">
        <title>The Global Catalogue of Microorganisms (GCM) 10K type strain sequencing project: providing services to taxonomists for standard genome sequencing and annotation.</title>
        <authorList>
            <consortium name="The Broad Institute Genomics Platform"/>
            <consortium name="The Broad Institute Genome Sequencing Center for Infectious Disease"/>
            <person name="Wu L."/>
            <person name="Ma J."/>
        </authorList>
    </citation>
    <scope>NUCLEOTIDE SEQUENCE [LARGE SCALE GENOMIC DNA]</scope>
    <source>
        <strain evidence="8">CCUG 56607</strain>
    </source>
</reference>
<dbReference type="Pfam" id="PF02775">
    <property type="entry name" value="TPP_enzyme_C"/>
    <property type="match status" value="1"/>
</dbReference>
<comment type="similarity">
    <text evidence="1 3">Belongs to the TPP enzyme family.</text>
</comment>
<evidence type="ECO:0000256" key="3">
    <source>
        <dbReference type="RuleBase" id="RU362132"/>
    </source>
</evidence>
<dbReference type="RefSeq" id="WP_386059148.1">
    <property type="nucleotide sequence ID" value="NZ_JBHTKL010000005.1"/>
</dbReference>
<evidence type="ECO:0000313" key="7">
    <source>
        <dbReference type="EMBL" id="MFD1019371.1"/>
    </source>
</evidence>
<evidence type="ECO:0000256" key="2">
    <source>
        <dbReference type="ARBA" id="ARBA00023052"/>
    </source>
</evidence>
<comment type="caution">
    <text evidence="7">The sequence shown here is derived from an EMBL/GenBank/DDBJ whole genome shotgun (WGS) entry which is preliminary data.</text>
</comment>
<dbReference type="PANTHER" id="PTHR18968:SF120">
    <property type="entry name" value="ACETOLACTATE SYNTHASE LARGE SUBUNIT"/>
    <property type="match status" value="1"/>
</dbReference>
<dbReference type="PANTHER" id="PTHR18968">
    <property type="entry name" value="THIAMINE PYROPHOSPHATE ENZYMES"/>
    <property type="match status" value="1"/>
</dbReference>
<keyword evidence="8" id="KW-1185">Reference proteome</keyword>
<dbReference type="SUPFAM" id="SSF52518">
    <property type="entry name" value="Thiamin diphosphate-binding fold (THDP-binding)"/>
    <property type="match status" value="2"/>
</dbReference>
<dbReference type="CDD" id="cd00568">
    <property type="entry name" value="TPP_enzymes"/>
    <property type="match status" value="1"/>
</dbReference>
<dbReference type="NCBIfam" id="NF006052">
    <property type="entry name" value="PRK08199.1"/>
    <property type="match status" value="1"/>
</dbReference>